<dbReference type="InterPro" id="IPR037721">
    <property type="entry name" value="Ferlin"/>
</dbReference>
<dbReference type="Pfam" id="PF08151">
    <property type="entry name" value="FerI"/>
    <property type="match status" value="1"/>
</dbReference>
<keyword evidence="4" id="KW-1133">Transmembrane helix</keyword>
<evidence type="ECO:0000256" key="5">
    <source>
        <dbReference type="ARBA" id="ARBA00023136"/>
    </source>
</evidence>
<dbReference type="InterPro" id="IPR037726">
    <property type="entry name" value="C2A_Ferlin"/>
</dbReference>
<dbReference type="InterPro" id="IPR012968">
    <property type="entry name" value="FerIin_dom"/>
</dbReference>
<feature type="domain" description="C2" evidence="6">
    <location>
        <begin position="1"/>
        <end position="101"/>
    </location>
</feature>
<dbReference type="AlphaFoldDB" id="A0A556TIM4"/>
<evidence type="ECO:0000256" key="1">
    <source>
        <dbReference type="ARBA" id="ARBA00004167"/>
    </source>
</evidence>
<keyword evidence="3" id="KW-0677">Repeat</keyword>
<name>A0A556TIM4_BAGYA</name>
<evidence type="ECO:0000313" key="7">
    <source>
        <dbReference type="EMBL" id="TSK14575.1"/>
    </source>
</evidence>
<evidence type="ECO:0000256" key="4">
    <source>
        <dbReference type="ARBA" id="ARBA00022989"/>
    </source>
</evidence>
<dbReference type="Pfam" id="PF00168">
    <property type="entry name" value="C2"/>
    <property type="match status" value="3"/>
</dbReference>
<evidence type="ECO:0000259" key="6">
    <source>
        <dbReference type="PROSITE" id="PS50004"/>
    </source>
</evidence>
<dbReference type="InterPro" id="IPR000008">
    <property type="entry name" value="C2_dom"/>
</dbReference>
<accession>A0A556TIM4</accession>
<protein>
    <submittedName>
        <fullName evidence="7">Myoferlin</fullName>
    </submittedName>
</protein>
<sequence>MLRVVVESASGLPKKKLGSPDPIASVVFKGETKKTRSVNSEINPVWKETLEFDLKGSPLDSSSFIDVLVKDFETLGKDKFIGSAKVYLKDLASGQVKSLPSKNLALVNDSGQNIGATIDLIIGYEPPANSPPNPNDQPDAGVVGNAGMCYCSDPYVRIRIIEGRQLPGNNIKPVVKIQVCGETHRTRIKRGNNPFFDEMFFYNVHMLPSDLFDQHVSIRVSTSHSAHCVIRKWLLLNDPDDSSSGAKGYLKVSMFIVGTGDDPPVEKREQDADNDDVESNLLLPAGVALRWVLLQLKVYRGEDIPQMDDSISQSLKEAFGGESNKKNLVDPFVEAWFAGKKFPSMCERIKLTVFDWDRLTKNDAIGTTYLNLNSIASSGGAVEGETGETEVGFLPAFGPSFINLYGSPREFTSFIDPYEDLNYGKASVILIG</sequence>
<evidence type="ECO:0000256" key="3">
    <source>
        <dbReference type="ARBA" id="ARBA00022737"/>
    </source>
</evidence>
<dbReference type="CDD" id="cd08373">
    <property type="entry name" value="C2A_Ferlin"/>
    <property type="match status" value="1"/>
</dbReference>
<keyword evidence="8" id="KW-1185">Reference proteome</keyword>
<dbReference type="PROSITE" id="PS50004">
    <property type="entry name" value="C2"/>
    <property type="match status" value="1"/>
</dbReference>
<dbReference type="InterPro" id="IPR035892">
    <property type="entry name" value="C2_domain_sf"/>
</dbReference>
<keyword evidence="2" id="KW-0812">Transmembrane</keyword>
<dbReference type="OrthoDB" id="10059618at2759"/>
<keyword evidence="5" id="KW-0472">Membrane</keyword>
<dbReference type="PANTHER" id="PTHR12546">
    <property type="entry name" value="FER-1-LIKE"/>
    <property type="match status" value="1"/>
</dbReference>
<dbReference type="SUPFAM" id="SSF49562">
    <property type="entry name" value="C2 domain (Calcium/lipid-binding domain, CaLB)"/>
    <property type="match status" value="3"/>
</dbReference>
<dbReference type="GO" id="GO:0007009">
    <property type="term" value="P:plasma membrane organization"/>
    <property type="evidence" value="ECO:0007669"/>
    <property type="project" value="TreeGrafter"/>
</dbReference>
<dbReference type="SMART" id="SM01202">
    <property type="entry name" value="FerI"/>
    <property type="match status" value="1"/>
</dbReference>
<reference evidence="7 8" key="1">
    <citation type="journal article" date="2019" name="Genome Biol. Evol.">
        <title>Whole-Genome Sequencing of the Giant Devil Catfish, Bagarius yarrelli.</title>
        <authorList>
            <person name="Jiang W."/>
            <person name="Lv Y."/>
            <person name="Cheng L."/>
            <person name="Yang K."/>
            <person name="Chao B."/>
            <person name="Wang X."/>
            <person name="Li Y."/>
            <person name="Pan X."/>
            <person name="You X."/>
            <person name="Zhang Y."/>
            <person name="Yang J."/>
            <person name="Li J."/>
            <person name="Zhang X."/>
            <person name="Liu S."/>
            <person name="Sun C."/>
            <person name="Yang J."/>
            <person name="Shi Q."/>
        </authorList>
    </citation>
    <scope>NUCLEOTIDE SEQUENCE [LARGE SCALE GENOMIC DNA]</scope>
    <source>
        <strain evidence="7">JWS20170419001</strain>
        <tissue evidence="7">Muscle</tissue>
    </source>
</reference>
<evidence type="ECO:0000256" key="2">
    <source>
        <dbReference type="ARBA" id="ARBA00022692"/>
    </source>
</evidence>
<dbReference type="PANTHER" id="PTHR12546:SF55">
    <property type="entry name" value="MYOFERLIN"/>
    <property type="match status" value="1"/>
</dbReference>
<dbReference type="SMART" id="SM00239">
    <property type="entry name" value="C2"/>
    <property type="match status" value="2"/>
</dbReference>
<dbReference type="GO" id="GO:0061025">
    <property type="term" value="P:membrane fusion"/>
    <property type="evidence" value="ECO:0007669"/>
    <property type="project" value="TreeGrafter"/>
</dbReference>
<organism evidence="7 8">
    <name type="scientific">Bagarius yarrelli</name>
    <name type="common">Goonch</name>
    <name type="synonym">Bagrus yarrelli</name>
    <dbReference type="NCBI Taxonomy" id="175774"/>
    <lineage>
        <taxon>Eukaryota</taxon>
        <taxon>Metazoa</taxon>
        <taxon>Chordata</taxon>
        <taxon>Craniata</taxon>
        <taxon>Vertebrata</taxon>
        <taxon>Euteleostomi</taxon>
        <taxon>Actinopterygii</taxon>
        <taxon>Neopterygii</taxon>
        <taxon>Teleostei</taxon>
        <taxon>Ostariophysi</taxon>
        <taxon>Siluriformes</taxon>
        <taxon>Sisoridae</taxon>
        <taxon>Sisorinae</taxon>
        <taxon>Bagarius</taxon>
    </lineage>
</organism>
<comment type="subcellular location">
    <subcellularLocation>
        <location evidence="1">Membrane</location>
        <topology evidence="1">Single-pass membrane protein</topology>
    </subcellularLocation>
</comment>
<dbReference type="EMBL" id="VCAZ01000002">
    <property type="protein sequence ID" value="TSK14575.1"/>
    <property type="molecule type" value="Genomic_DNA"/>
</dbReference>
<dbReference type="GO" id="GO:0016020">
    <property type="term" value="C:membrane"/>
    <property type="evidence" value="ECO:0007669"/>
    <property type="project" value="UniProtKB-SubCell"/>
</dbReference>
<proteinExistence type="predicted"/>
<gene>
    <name evidence="7" type="ORF">Baya_0558</name>
</gene>
<dbReference type="Gene3D" id="2.60.40.150">
    <property type="entry name" value="C2 domain"/>
    <property type="match status" value="3"/>
</dbReference>
<evidence type="ECO:0000313" key="8">
    <source>
        <dbReference type="Proteomes" id="UP000319801"/>
    </source>
</evidence>
<dbReference type="Proteomes" id="UP000319801">
    <property type="component" value="Unassembled WGS sequence"/>
</dbReference>
<comment type="caution">
    <text evidence="7">The sequence shown here is derived from an EMBL/GenBank/DDBJ whole genome shotgun (WGS) entry which is preliminary data.</text>
</comment>